<evidence type="ECO:0000256" key="3">
    <source>
        <dbReference type="ARBA" id="ARBA00022771"/>
    </source>
</evidence>
<keyword evidence="2" id="KW-0677">Repeat</keyword>
<keyword evidence="4" id="KW-0862">Zinc</keyword>
<dbReference type="SMART" id="SM00355">
    <property type="entry name" value="ZnF_C2H2"/>
    <property type="match status" value="9"/>
</dbReference>
<organism evidence="8 9">
    <name type="scientific">Trichinella spiralis</name>
    <name type="common">Trichina worm</name>
    <dbReference type="NCBI Taxonomy" id="6334"/>
    <lineage>
        <taxon>Eukaryota</taxon>
        <taxon>Metazoa</taxon>
        <taxon>Ecdysozoa</taxon>
        <taxon>Nematoda</taxon>
        <taxon>Enoplea</taxon>
        <taxon>Dorylaimia</taxon>
        <taxon>Trichinellida</taxon>
        <taxon>Trichinellidae</taxon>
        <taxon>Trichinella</taxon>
    </lineage>
</organism>
<name>A0A0V1BQM3_TRISP</name>
<evidence type="ECO:0000256" key="6">
    <source>
        <dbReference type="SAM" id="Coils"/>
    </source>
</evidence>
<evidence type="ECO:0000256" key="4">
    <source>
        <dbReference type="ARBA" id="ARBA00022833"/>
    </source>
</evidence>
<gene>
    <name evidence="8" type="primary">ZNF532</name>
    <name evidence="8" type="ORF">T01_585</name>
</gene>
<dbReference type="STRING" id="6334.A0A0V1BQM3"/>
<feature type="coiled-coil region" evidence="6">
    <location>
        <begin position="531"/>
        <end position="561"/>
    </location>
</feature>
<evidence type="ECO:0000256" key="1">
    <source>
        <dbReference type="ARBA" id="ARBA00022723"/>
    </source>
</evidence>
<dbReference type="AlphaFoldDB" id="A0A0V1BQM3"/>
<sequence>MDGRQAGRQIIRDDWAKCAFFFFTTQQHSSWCTFASVDRHDNQRSLYFIHTHIYICVCLHRKWWIIVFVRCVGWRVWLWKLLLFSIDLFQLQITLKPSVDAVVQVLTILSQQTGQRKWGDNGNSVGLQRDFACFLKAHFANVIPRTPTATSPGINHITLRFYGNIRITTISPTEADEGIGICLAFHMLFVSFYCKDDDKQADWTTAGFGRDDSVWENGVCIIAEHLSRHFRIYYYNTADRHTSKFCGLLERRFGSGNMSDWNSSVVAEVRDDESSVISVSNGHANPVRGDDTTLQCSECGYELQDASSLWNHFRPGYFFKKEYCCRICLAVFASSCAWSAHARVHDNTGPFVCPECGQELGSAEKRGRHLLIHYADRCDTPAWICPVCLKYYNDRSLLLVHLIHVHVEKLYCCQPCARLLHAISAFDRHCQQKHGRERAAQPVLYYSCGIVNCSWKTSAREDLKLHFEEHVKQKVHLTRCCSCGWLFQTEQDLVSHQRSFHKIVPIDEIEDDTFPLCKKPKFDEQIYFQTYHHQQQQQQQQQQQLQQLQQHKLKLQQWKQQHSASSSSGCSSASSSLSAVLRCECCGEVEAEQSQMLLHGQRHRQAGSAVCLLCRNLEFDNELALREHIDHHVLVAACDAGPASRLNDCRRLLHLLHFLT</sequence>
<evidence type="ECO:0000313" key="8">
    <source>
        <dbReference type="EMBL" id="KRY39070.1"/>
    </source>
</evidence>
<feature type="domain" description="C2H2-type" evidence="7">
    <location>
        <begin position="351"/>
        <end position="378"/>
    </location>
</feature>
<evidence type="ECO:0000256" key="2">
    <source>
        <dbReference type="ARBA" id="ARBA00022737"/>
    </source>
</evidence>
<dbReference type="PANTHER" id="PTHR24379:SF121">
    <property type="entry name" value="C2H2-TYPE DOMAIN-CONTAINING PROTEIN"/>
    <property type="match status" value="1"/>
</dbReference>
<proteinExistence type="predicted"/>
<dbReference type="PANTHER" id="PTHR24379">
    <property type="entry name" value="KRAB AND ZINC FINGER DOMAIN-CONTAINING"/>
    <property type="match status" value="1"/>
</dbReference>
<evidence type="ECO:0000259" key="7">
    <source>
        <dbReference type="PROSITE" id="PS50157"/>
    </source>
</evidence>
<feature type="domain" description="C2H2-type" evidence="7">
    <location>
        <begin position="478"/>
        <end position="501"/>
    </location>
</feature>
<dbReference type="InterPro" id="IPR013087">
    <property type="entry name" value="Znf_C2H2_type"/>
</dbReference>
<reference evidence="8 9" key="1">
    <citation type="submission" date="2015-01" db="EMBL/GenBank/DDBJ databases">
        <title>Evolution of Trichinella species and genotypes.</title>
        <authorList>
            <person name="Korhonen P.K."/>
            <person name="Edoardo P."/>
            <person name="Giuseppe L.R."/>
            <person name="Gasser R.B."/>
        </authorList>
    </citation>
    <scope>NUCLEOTIDE SEQUENCE [LARGE SCALE GENOMIC DNA]</scope>
    <source>
        <strain evidence="8">ISS3</strain>
    </source>
</reference>
<protein>
    <submittedName>
        <fullName evidence="8">Zinc finger protein</fullName>
    </submittedName>
</protein>
<keyword evidence="9" id="KW-1185">Reference proteome</keyword>
<evidence type="ECO:0000256" key="5">
    <source>
        <dbReference type="PROSITE-ProRule" id="PRU00042"/>
    </source>
</evidence>
<dbReference type="SUPFAM" id="SSF57667">
    <property type="entry name" value="beta-beta-alpha zinc fingers"/>
    <property type="match status" value="1"/>
</dbReference>
<dbReference type="PROSITE" id="PS50157">
    <property type="entry name" value="ZINC_FINGER_C2H2_2"/>
    <property type="match status" value="3"/>
</dbReference>
<dbReference type="InParanoid" id="A0A0V1BQM3"/>
<dbReference type="PROSITE" id="PS00028">
    <property type="entry name" value="ZINC_FINGER_C2H2_1"/>
    <property type="match status" value="5"/>
</dbReference>
<evidence type="ECO:0000313" key="9">
    <source>
        <dbReference type="Proteomes" id="UP000054776"/>
    </source>
</evidence>
<dbReference type="InterPro" id="IPR036236">
    <property type="entry name" value="Znf_C2H2_sf"/>
</dbReference>
<keyword evidence="1" id="KW-0479">Metal-binding</keyword>
<dbReference type="Proteomes" id="UP000054776">
    <property type="component" value="Unassembled WGS sequence"/>
</dbReference>
<feature type="domain" description="C2H2-type" evidence="7">
    <location>
        <begin position="323"/>
        <end position="350"/>
    </location>
</feature>
<keyword evidence="3 5" id="KW-0863">Zinc-finger</keyword>
<dbReference type="Gene3D" id="3.30.160.60">
    <property type="entry name" value="Classic Zinc Finger"/>
    <property type="match status" value="2"/>
</dbReference>
<comment type="caution">
    <text evidence="8">The sequence shown here is derived from an EMBL/GenBank/DDBJ whole genome shotgun (WGS) entry which is preliminary data.</text>
</comment>
<dbReference type="GO" id="GO:0008270">
    <property type="term" value="F:zinc ion binding"/>
    <property type="evidence" value="ECO:0007669"/>
    <property type="project" value="UniProtKB-KW"/>
</dbReference>
<dbReference type="EMBL" id="JYDH01000021">
    <property type="protein sequence ID" value="KRY39070.1"/>
    <property type="molecule type" value="Genomic_DNA"/>
</dbReference>
<accession>A0A0V1BQM3</accession>
<keyword evidence="6" id="KW-0175">Coiled coil</keyword>
<dbReference type="OrthoDB" id="5917967at2759"/>